<dbReference type="EMBL" id="CP144692">
    <property type="protein sequence ID" value="WVY96649.1"/>
    <property type="molecule type" value="Genomic_DNA"/>
</dbReference>
<feature type="chain" id="PRO_5042996900" evidence="1">
    <location>
        <begin position="51"/>
        <end position="508"/>
    </location>
</feature>
<dbReference type="AlphaFoldDB" id="A0AAQ3MTL7"/>
<evidence type="ECO:0000313" key="3">
    <source>
        <dbReference type="Proteomes" id="UP001374535"/>
    </source>
</evidence>
<feature type="signal peptide" evidence="1">
    <location>
        <begin position="1"/>
        <end position="50"/>
    </location>
</feature>
<evidence type="ECO:0000313" key="2">
    <source>
        <dbReference type="EMBL" id="WVY96649.1"/>
    </source>
</evidence>
<sequence>MEQLLENQSEAKRLVPHKAFTWMRMTRGHMIFRSLVLYLAFMVANSTALADQQTCIAHIDKTKIRASIHSQDSSSHASMQEDGEEEILAPQLLYAYETSMFYFAAHLSSNCNKKLIGARAYFKGYEKYFGKKINETVDYLSPRDSQAHGTHTTSTAAGDMVKNANFLGQARGTATGMSRGQAPTPSYRPYLSQPSYAANSSFAHQTRPRQQQGYYPPQRISTEAWRAGANASPNLNASQNTNPRRNQFVNFTPIPMTYTELLPNLVEKGLVAICPMKPVQPPYPRGYDANAKCSYHGGGVGHSTEGCMTFKYKIQALIDSKWLQFQEDKPSVKVNPLSRHERASMNVVEVKEHELVKDALLKVGLVKGDYDIGITCVFHPTVGHSIEECVEFKEFMQDLLDRSLMQVCYEGKKGLSEERIERRTQNGKRIRIYDIKKRFHRDGRVSTGQIAVVEDEDGSEGSSFVLVKQESKEIKPHQEERALMETQLEEAEWVQARFDQLISLRKRG</sequence>
<dbReference type="InterPro" id="IPR036852">
    <property type="entry name" value="Peptidase_S8/S53_dom_sf"/>
</dbReference>
<protein>
    <submittedName>
        <fullName evidence="2">Uncharacterized protein</fullName>
    </submittedName>
</protein>
<organism evidence="2 3">
    <name type="scientific">Vigna mungo</name>
    <name type="common">Black gram</name>
    <name type="synonym">Phaseolus mungo</name>
    <dbReference type="NCBI Taxonomy" id="3915"/>
    <lineage>
        <taxon>Eukaryota</taxon>
        <taxon>Viridiplantae</taxon>
        <taxon>Streptophyta</taxon>
        <taxon>Embryophyta</taxon>
        <taxon>Tracheophyta</taxon>
        <taxon>Spermatophyta</taxon>
        <taxon>Magnoliopsida</taxon>
        <taxon>eudicotyledons</taxon>
        <taxon>Gunneridae</taxon>
        <taxon>Pentapetalae</taxon>
        <taxon>rosids</taxon>
        <taxon>fabids</taxon>
        <taxon>Fabales</taxon>
        <taxon>Fabaceae</taxon>
        <taxon>Papilionoideae</taxon>
        <taxon>50 kb inversion clade</taxon>
        <taxon>NPAAA clade</taxon>
        <taxon>indigoferoid/millettioid clade</taxon>
        <taxon>Phaseoleae</taxon>
        <taxon>Vigna</taxon>
    </lineage>
</organism>
<reference evidence="2 3" key="1">
    <citation type="journal article" date="2023" name="Life. Sci Alliance">
        <title>Evolutionary insights into 3D genome organization and epigenetic landscape of Vigna mungo.</title>
        <authorList>
            <person name="Junaid A."/>
            <person name="Singh B."/>
            <person name="Bhatia S."/>
        </authorList>
    </citation>
    <scope>NUCLEOTIDE SEQUENCE [LARGE SCALE GENOMIC DNA]</scope>
    <source>
        <strain evidence="2">Urdbean</strain>
    </source>
</reference>
<dbReference type="SUPFAM" id="SSF52743">
    <property type="entry name" value="Subtilisin-like"/>
    <property type="match status" value="1"/>
</dbReference>
<keyword evidence="1" id="KW-0732">Signal</keyword>
<dbReference type="Proteomes" id="UP001374535">
    <property type="component" value="Chromosome 9"/>
</dbReference>
<dbReference type="PANTHER" id="PTHR32108">
    <property type="entry name" value="DNA-DIRECTED RNA POLYMERASE SUBUNIT ALPHA"/>
    <property type="match status" value="1"/>
</dbReference>
<gene>
    <name evidence="2" type="ORF">V8G54_028800</name>
</gene>
<evidence type="ECO:0000256" key="1">
    <source>
        <dbReference type="SAM" id="SignalP"/>
    </source>
</evidence>
<proteinExistence type="predicted"/>
<keyword evidence="3" id="KW-1185">Reference proteome</keyword>
<name>A0AAQ3MTL7_VIGMU</name>
<dbReference type="GO" id="GO:0004252">
    <property type="term" value="F:serine-type endopeptidase activity"/>
    <property type="evidence" value="ECO:0007669"/>
    <property type="project" value="InterPro"/>
</dbReference>
<accession>A0AAQ3MTL7</accession>
<dbReference type="PANTHER" id="PTHR32108:SF9">
    <property type="entry name" value="REVERSE TRANSCRIPTASE RNASE H-LIKE DOMAIN-CONTAINING PROTEIN"/>
    <property type="match status" value="1"/>
</dbReference>
<dbReference type="GO" id="GO:0006508">
    <property type="term" value="P:proteolysis"/>
    <property type="evidence" value="ECO:0007669"/>
    <property type="project" value="InterPro"/>
</dbReference>
<dbReference type="Gene3D" id="3.40.50.200">
    <property type="entry name" value="Peptidase S8/S53 domain"/>
    <property type="match status" value="1"/>
</dbReference>